<protein>
    <submittedName>
        <fullName evidence="3 5">Uncharacterized protein</fullName>
    </submittedName>
</protein>
<name>A0A6G1G3D3_9PEZI</name>
<feature type="region of interest" description="Disordered" evidence="2">
    <location>
        <begin position="46"/>
        <end position="67"/>
    </location>
</feature>
<dbReference type="GeneID" id="54423437"/>
<accession>A0A6G1G3D3</accession>
<evidence type="ECO:0000313" key="3">
    <source>
        <dbReference type="EMBL" id="KAF1812426.1"/>
    </source>
</evidence>
<proteinExistence type="predicted"/>
<evidence type="ECO:0000256" key="1">
    <source>
        <dbReference type="SAM" id="Coils"/>
    </source>
</evidence>
<evidence type="ECO:0000313" key="5">
    <source>
        <dbReference type="RefSeq" id="XP_033534057.1"/>
    </source>
</evidence>
<evidence type="ECO:0000256" key="2">
    <source>
        <dbReference type="SAM" id="MobiDB-lite"/>
    </source>
</evidence>
<dbReference type="Proteomes" id="UP000504638">
    <property type="component" value="Unplaced"/>
</dbReference>
<reference evidence="5" key="3">
    <citation type="submission" date="2025-04" db="UniProtKB">
        <authorList>
            <consortium name="RefSeq"/>
        </authorList>
    </citation>
    <scope>IDENTIFICATION</scope>
    <source>
        <strain evidence="5">CBS 781.70</strain>
    </source>
</reference>
<reference evidence="3 5" key="1">
    <citation type="submission" date="2020-01" db="EMBL/GenBank/DDBJ databases">
        <authorList>
            <consortium name="DOE Joint Genome Institute"/>
            <person name="Haridas S."/>
            <person name="Albert R."/>
            <person name="Binder M."/>
            <person name="Bloem J."/>
            <person name="Labutti K."/>
            <person name="Salamov A."/>
            <person name="Andreopoulos B."/>
            <person name="Baker S.E."/>
            <person name="Barry K."/>
            <person name="Bills G."/>
            <person name="Bluhm B.H."/>
            <person name="Cannon C."/>
            <person name="Castanera R."/>
            <person name="Culley D.E."/>
            <person name="Daum C."/>
            <person name="Ezra D."/>
            <person name="Gonzalez J.B."/>
            <person name="Henrissat B."/>
            <person name="Kuo A."/>
            <person name="Liang C."/>
            <person name="Lipzen A."/>
            <person name="Lutzoni F."/>
            <person name="Magnuson J."/>
            <person name="Mondo S."/>
            <person name="Nolan M."/>
            <person name="Ohm R."/>
            <person name="Pangilinan J."/>
            <person name="Park H.-J."/>
            <person name="Ramirez L."/>
            <person name="Alfaro M."/>
            <person name="Sun H."/>
            <person name="Tritt A."/>
            <person name="Yoshinaga Y."/>
            <person name="Zwiers L.-H."/>
            <person name="Turgeon B.G."/>
            <person name="Goodwin S.B."/>
            <person name="Spatafora J.W."/>
            <person name="Crous P.W."/>
            <person name="Grigoriev I.V."/>
        </authorList>
    </citation>
    <scope>NUCLEOTIDE SEQUENCE</scope>
    <source>
        <strain evidence="3 5">CBS 781.70</strain>
    </source>
</reference>
<dbReference type="AlphaFoldDB" id="A0A6G1G3D3"/>
<dbReference type="RefSeq" id="XP_033534057.1">
    <property type="nucleotide sequence ID" value="XM_033682867.1"/>
</dbReference>
<feature type="coiled-coil region" evidence="1">
    <location>
        <begin position="18"/>
        <end position="45"/>
    </location>
</feature>
<evidence type="ECO:0000313" key="4">
    <source>
        <dbReference type="Proteomes" id="UP000504638"/>
    </source>
</evidence>
<dbReference type="EMBL" id="ML975158">
    <property type="protein sequence ID" value="KAF1812426.1"/>
    <property type="molecule type" value="Genomic_DNA"/>
</dbReference>
<reference evidence="5" key="2">
    <citation type="submission" date="2020-04" db="EMBL/GenBank/DDBJ databases">
        <authorList>
            <consortium name="NCBI Genome Project"/>
        </authorList>
    </citation>
    <scope>NUCLEOTIDE SEQUENCE</scope>
    <source>
        <strain evidence="5">CBS 781.70</strain>
    </source>
</reference>
<keyword evidence="1" id="KW-0175">Coiled coil</keyword>
<gene>
    <name evidence="3 5" type="ORF">P152DRAFT_514543</name>
</gene>
<sequence length="254" mass="28122">MVKSYRQSGRITAIRRHIEAQYEAITRAQQEAQQLAGQLVEEVDDDTKLSDTIGSIEPSSKRPMLDDSDEDDMGMLFEDATEEDLRFNSFEAILGGTQAMLASELNETMPTLDDRRELAEYQFPAEDIEDLTPVANDIESDEETATISSQTVATTETSQVTQEAPHPFAANSKYFIPSDTSLPLPRRIATQPMTDFALAMGTWVQQYGVPRSQYKALVEVLNLTSNKEISKLPKRVDTVTVLGFAQSVCCGLAA</sequence>
<keyword evidence="4" id="KW-1185">Reference proteome</keyword>
<organism evidence="3">
    <name type="scientific">Eremomyces bilateralis CBS 781.70</name>
    <dbReference type="NCBI Taxonomy" id="1392243"/>
    <lineage>
        <taxon>Eukaryota</taxon>
        <taxon>Fungi</taxon>
        <taxon>Dikarya</taxon>
        <taxon>Ascomycota</taxon>
        <taxon>Pezizomycotina</taxon>
        <taxon>Dothideomycetes</taxon>
        <taxon>Dothideomycetes incertae sedis</taxon>
        <taxon>Eremomycetales</taxon>
        <taxon>Eremomycetaceae</taxon>
        <taxon>Eremomyces</taxon>
    </lineage>
</organism>